<keyword evidence="1" id="KW-1133">Transmembrane helix</keyword>
<name>A0ABY6HUC0_9ARCH</name>
<keyword evidence="3" id="KW-1185">Reference proteome</keyword>
<accession>A0ABY6HUC0</accession>
<sequence>MVIIQTQTSQKQVPELFLKVAIRFFCISAFVSLWLPFLLVSFSSNIIWDSVSGMGFGNYADSWVFAPVLFSSGLIASVYLFQIWFQSGKSIIWDHVKPGWLLFCIYIFQLLTKRQQFLIVFEDPIRVQSAQLYYVPHPGVGFFVFIFSIIAIIGLIGIRGQHYNAPIQLFETHIEKIGLIAAFLFILPFFFSYDGSELKILLGIGYGFVWDGTTFSNAAAMGGWIVNSFQIFLLLLIVAFKGKRKVKMILEVIVLALGTYFFTQVGFAIWRLYIPGGHQFPIYPPLSIFMVILWWTYANIAWDFLASL</sequence>
<feature type="transmembrane region" description="Helical" evidence="1">
    <location>
        <begin position="286"/>
        <end position="305"/>
    </location>
</feature>
<dbReference type="Proteomes" id="UP001208689">
    <property type="component" value="Chromosome"/>
</dbReference>
<reference evidence="2" key="1">
    <citation type="submission" date="2022-09" db="EMBL/GenBank/DDBJ databases">
        <title>Actin cytoskeleton and complex cell architecture in an #Asgard archaeon.</title>
        <authorList>
            <person name="Ponce Toledo R.I."/>
            <person name="Schleper C."/>
            <person name="Rodrigues Oliveira T."/>
            <person name="Wollweber F."/>
            <person name="Xu J."/>
            <person name="Rittmann S."/>
            <person name="Klingl A."/>
            <person name="Pilhofer M."/>
        </authorList>
    </citation>
    <scope>NUCLEOTIDE SEQUENCE</scope>
    <source>
        <strain evidence="2">B-35</strain>
    </source>
</reference>
<evidence type="ECO:0000313" key="3">
    <source>
        <dbReference type="Proteomes" id="UP001208689"/>
    </source>
</evidence>
<feature type="transmembrane region" description="Helical" evidence="1">
    <location>
        <begin position="132"/>
        <end position="156"/>
    </location>
</feature>
<gene>
    <name evidence="2" type="ORF">NEF87_003393</name>
</gene>
<feature type="transmembrane region" description="Helical" evidence="1">
    <location>
        <begin position="62"/>
        <end position="84"/>
    </location>
</feature>
<dbReference type="EMBL" id="CP104013">
    <property type="protein sequence ID" value="UYP47108.1"/>
    <property type="molecule type" value="Genomic_DNA"/>
</dbReference>
<keyword evidence="1" id="KW-0812">Transmembrane</keyword>
<feature type="transmembrane region" description="Helical" evidence="1">
    <location>
        <begin position="218"/>
        <end position="240"/>
    </location>
</feature>
<evidence type="ECO:0000256" key="1">
    <source>
        <dbReference type="SAM" id="Phobius"/>
    </source>
</evidence>
<protein>
    <submittedName>
        <fullName evidence="2">Uncharacterized protein</fullName>
    </submittedName>
</protein>
<keyword evidence="1" id="KW-0472">Membrane</keyword>
<organism evidence="2 3">
    <name type="scientific">Candidatus Lokiarchaeum ossiferum</name>
    <dbReference type="NCBI Taxonomy" id="2951803"/>
    <lineage>
        <taxon>Archaea</taxon>
        <taxon>Promethearchaeati</taxon>
        <taxon>Promethearchaeota</taxon>
        <taxon>Promethearchaeia</taxon>
        <taxon>Promethearchaeales</taxon>
        <taxon>Promethearchaeaceae</taxon>
        <taxon>Candidatus Lokiarchaeum</taxon>
    </lineage>
</organism>
<feature type="transmembrane region" description="Helical" evidence="1">
    <location>
        <begin position="20"/>
        <end position="42"/>
    </location>
</feature>
<feature type="transmembrane region" description="Helical" evidence="1">
    <location>
        <begin position="252"/>
        <end position="274"/>
    </location>
</feature>
<proteinExistence type="predicted"/>
<evidence type="ECO:0000313" key="2">
    <source>
        <dbReference type="EMBL" id="UYP47108.1"/>
    </source>
</evidence>
<feature type="transmembrane region" description="Helical" evidence="1">
    <location>
        <begin position="177"/>
        <end position="193"/>
    </location>
</feature>
<feature type="transmembrane region" description="Helical" evidence="1">
    <location>
        <begin position="96"/>
        <end position="112"/>
    </location>
</feature>